<comment type="caution">
    <text evidence="3">The sequence shown here is derived from an EMBL/GenBank/DDBJ whole genome shotgun (WGS) entry which is preliminary data.</text>
</comment>
<protein>
    <submittedName>
        <fullName evidence="3">Uncharacterized protein</fullName>
    </submittedName>
</protein>
<dbReference type="Proteomes" id="UP000256710">
    <property type="component" value="Unassembled WGS sequence"/>
</dbReference>
<dbReference type="EMBL" id="OFTC01000019">
    <property type="protein sequence ID" value="SOZ36213.1"/>
    <property type="molecule type" value="Genomic_DNA"/>
</dbReference>
<evidence type="ECO:0000256" key="1">
    <source>
        <dbReference type="SAM" id="Coils"/>
    </source>
</evidence>
<keyword evidence="1" id="KW-0175">Coiled coil</keyword>
<feature type="region of interest" description="Disordered" evidence="2">
    <location>
        <begin position="1"/>
        <end position="68"/>
    </location>
</feature>
<evidence type="ECO:0000256" key="2">
    <source>
        <dbReference type="SAM" id="MobiDB-lite"/>
    </source>
</evidence>
<accession>A0ABY1V0J8</accession>
<name>A0ABY1V0J8_9BURK</name>
<evidence type="ECO:0000313" key="4">
    <source>
        <dbReference type="Proteomes" id="UP000256710"/>
    </source>
</evidence>
<keyword evidence="4" id="KW-1185">Reference proteome</keyword>
<sequence length="339" mass="38666">MNRVPLPDLKQEHLSRTGLVKLPPEQAEIREATRKASARLRKELHVEPLPEQSSSSLHPLVRSASERLRRRDGWPENTLLRSAPKDVLNISVTKASLDRTLGIVDGLIKSLATQGFEFEVNPDQGETLIRWLETGTTMAFSLAEQVKRLPHVITPAEERAQKRYWGRSRWDGSVEYPNIARYDFIPTGVLTIEVGRWPSRSSWKDTPRTRLEQRLSGVIAGVLDLARQTHAKQLEETRRKEAHQRAVAHYEFLTRRLTDEVERFKQLESQATNWERAARLRDYANAVERQTAATGGPSAEQVDWLSWARAKADWLDPLVQVSDPIIDAPEPKRPGFGWG</sequence>
<organism evidence="3 4">
    <name type="scientific">Cupriavidus neocaledonicus</name>
    <dbReference type="NCBI Taxonomy" id="1040979"/>
    <lineage>
        <taxon>Bacteria</taxon>
        <taxon>Pseudomonadati</taxon>
        <taxon>Pseudomonadota</taxon>
        <taxon>Betaproteobacteria</taxon>
        <taxon>Burkholderiales</taxon>
        <taxon>Burkholderiaceae</taxon>
        <taxon>Cupriavidus</taxon>
    </lineage>
</organism>
<evidence type="ECO:0000313" key="3">
    <source>
        <dbReference type="EMBL" id="SOZ36213.1"/>
    </source>
</evidence>
<feature type="compositionally biased region" description="Basic and acidic residues" evidence="2">
    <location>
        <begin position="27"/>
        <end position="48"/>
    </location>
</feature>
<proteinExistence type="predicted"/>
<reference evidence="3 4" key="1">
    <citation type="submission" date="2018-01" db="EMBL/GenBank/DDBJ databases">
        <authorList>
            <person name="Clerissi C."/>
        </authorList>
    </citation>
    <scope>NUCLEOTIDE SEQUENCE [LARGE SCALE GENOMIC DNA]</scope>
    <source>
        <strain evidence="3">Cupriavidus taiwanensis STM 6082</strain>
    </source>
</reference>
<gene>
    <name evidence="3" type="ORF">CBM2605_A260052</name>
</gene>
<feature type="coiled-coil region" evidence="1">
    <location>
        <begin position="250"/>
        <end position="277"/>
    </location>
</feature>